<reference evidence="1 2" key="1">
    <citation type="submission" date="2020-11" db="EMBL/GenBank/DDBJ databases">
        <title>Kefir isolates.</title>
        <authorList>
            <person name="Marcisauskas S."/>
            <person name="Kim Y."/>
            <person name="Blasche S."/>
        </authorList>
    </citation>
    <scope>NUCLEOTIDE SEQUENCE [LARGE SCALE GENOMIC DNA]</scope>
    <source>
        <strain evidence="1 2">KR</strain>
    </source>
</reference>
<organism evidence="1 2">
    <name type="scientific">Rhodotorula mucilaginosa</name>
    <name type="common">Yeast</name>
    <name type="synonym">Rhodotorula rubra</name>
    <dbReference type="NCBI Taxonomy" id="5537"/>
    <lineage>
        <taxon>Eukaryota</taxon>
        <taxon>Fungi</taxon>
        <taxon>Dikarya</taxon>
        <taxon>Basidiomycota</taxon>
        <taxon>Pucciniomycotina</taxon>
        <taxon>Microbotryomycetes</taxon>
        <taxon>Sporidiobolales</taxon>
        <taxon>Sporidiobolaceae</taxon>
        <taxon>Rhodotorula</taxon>
    </lineage>
</organism>
<dbReference type="Proteomes" id="UP000777482">
    <property type="component" value="Unassembled WGS sequence"/>
</dbReference>
<evidence type="ECO:0000313" key="2">
    <source>
        <dbReference type="Proteomes" id="UP000777482"/>
    </source>
</evidence>
<gene>
    <name evidence="1" type="ORF">C6P46_004039</name>
</gene>
<name>A0A9P6W0J9_RHOMI</name>
<proteinExistence type="predicted"/>
<accession>A0A9P6W0J9</accession>
<dbReference type="AlphaFoldDB" id="A0A9P6W0J9"/>
<dbReference type="EMBL" id="PUHQ01000036">
    <property type="protein sequence ID" value="KAG0661268.1"/>
    <property type="molecule type" value="Genomic_DNA"/>
</dbReference>
<sequence>MAERAHKVARHQEEGAAGPAMEYDLANFEVNEGVFAGNSLFDQLSDDELKARLRLVLTAERTRLSDLSVLASTNLHPKIVQLLTTSHATYCDAVLEFTARESKILLLSILEGEKLGSNHFAIGPLPKCAGELCYGILALVPAQKDLSAAHSLSRLSFQAIGLRIGASAADAETRPLVAHETSKALQSVAFKRLPPDLATVLVPQQIGSIIFVPSEAVEEKKLSYISFAAEASIISAGGLHHNRLEAPAGPVALSPNFVALTTRAGGCGPRQGPRPDLQVARDSTAVAFPALIGFASSALAHSRPDPLVNLAFAPGCKLDWSQRPCSGWEIPLEVDFHHKLVLWYKELAEPVLSTFGVGFRPDGIVLCAAFEDDLIEIPLDHGHIGKQGWNALALIAEHLRTE</sequence>
<protein>
    <submittedName>
        <fullName evidence="1">Uncharacterized protein</fullName>
    </submittedName>
</protein>
<keyword evidence="2" id="KW-1185">Reference proteome</keyword>
<comment type="caution">
    <text evidence="1">The sequence shown here is derived from an EMBL/GenBank/DDBJ whole genome shotgun (WGS) entry which is preliminary data.</text>
</comment>
<evidence type="ECO:0000313" key="1">
    <source>
        <dbReference type="EMBL" id="KAG0661268.1"/>
    </source>
</evidence>